<dbReference type="SUPFAM" id="SSF56925">
    <property type="entry name" value="OMPA-like"/>
    <property type="match status" value="1"/>
</dbReference>
<evidence type="ECO:0000256" key="5">
    <source>
        <dbReference type="ARBA" id="ARBA00038306"/>
    </source>
</evidence>
<dbReference type="GO" id="GO:0009279">
    <property type="term" value="C:cell outer membrane"/>
    <property type="evidence" value="ECO:0007669"/>
    <property type="project" value="UniProtKB-SubCell"/>
</dbReference>
<dbReference type="PANTHER" id="PTHR34001:SF3">
    <property type="entry name" value="BLL7405 PROTEIN"/>
    <property type="match status" value="1"/>
</dbReference>
<evidence type="ECO:0000256" key="1">
    <source>
        <dbReference type="ARBA" id="ARBA00004442"/>
    </source>
</evidence>
<evidence type="ECO:0000313" key="7">
    <source>
        <dbReference type="EMBL" id="SEE37638.1"/>
    </source>
</evidence>
<dbReference type="InterPro" id="IPR051692">
    <property type="entry name" value="OMP-like"/>
</dbReference>
<comment type="subcellular location">
    <subcellularLocation>
        <location evidence="1">Cell outer membrane</location>
    </subcellularLocation>
</comment>
<evidence type="ECO:0000259" key="6">
    <source>
        <dbReference type="Pfam" id="PF13505"/>
    </source>
</evidence>
<dbReference type="InterPro" id="IPR011250">
    <property type="entry name" value="OMP/PagP_B-barrel"/>
</dbReference>
<dbReference type="Gene3D" id="2.40.160.20">
    <property type="match status" value="1"/>
</dbReference>
<name>A0A1H5IDN3_9BRAD</name>
<sequence>MAVAGSANAADLKLKAPPLAEAPIAYNWSGFYLGGNVGVIWSNTSADPGSFTTTGVDFTGRQAVGQFPSFNTGNTGFTGGVQTGYNWQFAPNWVAGIEADLDYAGLNKTDTRVFAATHFIGDGPIEANTESAQQRLSWLGTVRGRLGFTVLDNRLLAFATGGFAYGKVDDSIQTIGVPNGAAGVLVRASSDTVRTGWTAGGGVEYAFPNNWSAKLEYLYYDLGSRILNLNYGTVPGDAGNTLNYKFHDNGNLVRVGLNHRF</sequence>
<keyword evidence="2" id="KW-0732">Signal</keyword>
<keyword evidence="3" id="KW-0472">Membrane</keyword>
<comment type="similarity">
    <text evidence="5">Belongs to the Omp25/RopB family.</text>
</comment>
<dbReference type="AlphaFoldDB" id="A0A1H5IDN3"/>
<feature type="domain" description="Outer membrane protein beta-barrel" evidence="6">
    <location>
        <begin position="18"/>
        <end position="243"/>
    </location>
</feature>
<evidence type="ECO:0000256" key="3">
    <source>
        <dbReference type="ARBA" id="ARBA00023136"/>
    </source>
</evidence>
<organism evidence="7 8">
    <name type="scientific">Bradyrhizobium lablabi</name>
    <dbReference type="NCBI Taxonomy" id="722472"/>
    <lineage>
        <taxon>Bacteria</taxon>
        <taxon>Pseudomonadati</taxon>
        <taxon>Pseudomonadota</taxon>
        <taxon>Alphaproteobacteria</taxon>
        <taxon>Hyphomicrobiales</taxon>
        <taxon>Nitrobacteraceae</taxon>
        <taxon>Bradyrhizobium</taxon>
    </lineage>
</organism>
<dbReference type="Pfam" id="PF13505">
    <property type="entry name" value="OMP_b-brl"/>
    <property type="match status" value="1"/>
</dbReference>
<proteinExistence type="inferred from homology"/>
<accession>A0A1H5IDN3</accession>
<reference evidence="7 8" key="1">
    <citation type="submission" date="2016-10" db="EMBL/GenBank/DDBJ databases">
        <authorList>
            <person name="de Groot N.N."/>
        </authorList>
    </citation>
    <scope>NUCLEOTIDE SEQUENCE [LARGE SCALE GENOMIC DNA]</scope>
    <source>
        <strain evidence="7 8">GAS522</strain>
    </source>
</reference>
<dbReference type="EMBL" id="FNTI01000001">
    <property type="protein sequence ID" value="SEE37638.1"/>
    <property type="molecule type" value="Genomic_DNA"/>
</dbReference>
<evidence type="ECO:0000256" key="2">
    <source>
        <dbReference type="ARBA" id="ARBA00022729"/>
    </source>
</evidence>
<dbReference type="Proteomes" id="UP000183208">
    <property type="component" value="Unassembled WGS sequence"/>
</dbReference>
<evidence type="ECO:0000256" key="4">
    <source>
        <dbReference type="ARBA" id="ARBA00023237"/>
    </source>
</evidence>
<evidence type="ECO:0000313" key="8">
    <source>
        <dbReference type="Proteomes" id="UP000183208"/>
    </source>
</evidence>
<protein>
    <submittedName>
        <fullName evidence="7">Outer membrane immunogenic protein</fullName>
    </submittedName>
</protein>
<gene>
    <name evidence="7" type="ORF">SAMN05444171_7231</name>
</gene>
<keyword evidence="4" id="KW-0998">Cell outer membrane</keyword>
<dbReference type="InterPro" id="IPR027385">
    <property type="entry name" value="Beta-barrel_OMP"/>
</dbReference>
<dbReference type="PANTHER" id="PTHR34001">
    <property type="entry name" value="BLL7405 PROTEIN"/>
    <property type="match status" value="1"/>
</dbReference>